<dbReference type="RefSeq" id="WP_166237382.1">
    <property type="nucleotide sequence ID" value="NZ_JAAJBV010000010.1"/>
</dbReference>
<dbReference type="InterPro" id="IPR050763">
    <property type="entry name" value="ABC_transporter_ATP-binding"/>
</dbReference>
<keyword evidence="3" id="KW-0536">Nodulation</keyword>
<dbReference type="InterPro" id="IPR019864">
    <property type="entry name" value="Motility-assoc_ABC_GldA"/>
</dbReference>
<dbReference type="EMBL" id="JAAJBV010000010">
    <property type="protein sequence ID" value="NHM05362.1"/>
    <property type="molecule type" value="Genomic_DNA"/>
</dbReference>
<dbReference type="InterPro" id="IPR027417">
    <property type="entry name" value="P-loop_NTPase"/>
</dbReference>
<evidence type="ECO:0000313" key="8">
    <source>
        <dbReference type="Proteomes" id="UP000761423"/>
    </source>
</evidence>
<dbReference type="InterPro" id="IPR003439">
    <property type="entry name" value="ABC_transporter-like_ATP-bd"/>
</dbReference>
<evidence type="ECO:0000256" key="5">
    <source>
        <dbReference type="ARBA" id="ARBA00022840"/>
    </source>
</evidence>
<name>A0ABX0IE76_9FLAO</name>
<evidence type="ECO:0000256" key="2">
    <source>
        <dbReference type="ARBA" id="ARBA00022448"/>
    </source>
</evidence>
<organism evidence="7 8">
    <name type="scientific">Flavobacterium celericrescens</name>
    <dbReference type="NCBI Taxonomy" id="2709780"/>
    <lineage>
        <taxon>Bacteria</taxon>
        <taxon>Pseudomonadati</taxon>
        <taxon>Bacteroidota</taxon>
        <taxon>Flavobacteriia</taxon>
        <taxon>Flavobacteriales</taxon>
        <taxon>Flavobacteriaceae</taxon>
        <taxon>Flavobacterium</taxon>
    </lineage>
</organism>
<dbReference type="PANTHER" id="PTHR42711:SF5">
    <property type="entry name" value="ABC TRANSPORTER ATP-BINDING PROTEIN NATA"/>
    <property type="match status" value="1"/>
</dbReference>
<dbReference type="SUPFAM" id="SSF52540">
    <property type="entry name" value="P-loop containing nucleoside triphosphate hydrolases"/>
    <property type="match status" value="1"/>
</dbReference>
<keyword evidence="2" id="KW-0813">Transport</keyword>
<dbReference type="NCBIfam" id="TIGR03522">
    <property type="entry name" value="GldA_ABC_ATP"/>
    <property type="match status" value="1"/>
</dbReference>
<evidence type="ECO:0000256" key="1">
    <source>
        <dbReference type="ARBA" id="ARBA00005417"/>
    </source>
</evidence>
<keyword evidence="8" id="KW-1185">Reference proteome</keyword>
<dbReference type="Gene3D" id="3.40.50.300">
    <property type="entry name" value="P-loop containing nucleotide triphosphate hydrolases"/>
    <property type="match status" value="1"/>
</dbReference>
<dbReference type="CDD" id="cd03230">
    <property type="entry name" value="ABC_DR_subfamily_A"/>
    <property type="match status" value="1"/>
</dbReference>
<dbReference type="PROSITE" id="PS50893">
    <property type="entry name" value="ABC_TRANSPORTER_2"/>
    <property type="match status" value="1"/>
</dbReference>
<protein>
    <submittedName>
        <fullName evidence="7">Gliding motility-associated ABC transporter ATP-binding subunit GldA</fullName>
    </submittedName>
</protein>
<dbReference type="InterPro" id="IPR003593">
    <property type="entry name" value="AAA+_ATPase"/>
</dbReference>
<keyword evidence="4" id="KW-0547">Nucleotide-binding</keyword>
<dbReference type="Pfam" id="PF00005">
    <property type="entry name" value="ABC_tran"/>
    <property type="match status" value="1"/>
</dbReference>
<proteinExistence type="inferred from homology"/>
<comment type="caution">
    <text evidence="7">The sequence shown here is derived from an EMBL/GenBank/DDBJ whole genome shotgun (WGS) entry which is preliminary data.</text>
</comment>
<feature type="domain" description="ABC transporter" evidence="6">
    <location>
        <begin position="3"/>
        <end position="228"/>
    </location>
</feature>
<reference evidence="7 8" key="1">
    <citation type="submission" date="2020-02" db="EMBL/GenBank/DDBJ databases">
        <authorList>
            <person name="Chen W.-M."/>
        </authorList>
    </citation>
    <scope>NUCLEOTIDE SEQUENCE [LARGE SCALE GENOMIC DNA]</scope>
    <source>
        <strain evidence="7 8">TWA-26</strain>
    </source>
</reference>
<evidence type="ECO:0000256" key="4">
    <source>
        <dbReference type="ARBA" id="ARBA00022741"/>
    </source>
</evidence>
<evidence type="ECO:0000259" key="6">
    <source>
        <dbReference type="PROSITE" id="PS50893"/>
    </source>
</evidence>
<comment type="similarity">
    <text evidence="1">Belongs to the ABC transporter superfamily.</text>
</comment>
<gene>
    <name evidence="7" type="primary">gldA</name>
    <name evidence="7" type="ORF">G4L40_11660</name>
</gene>
<keyword evidence="5 7" id="KW-0067">ATP-binding</keyword>
<evidence type="ECO:0000313" key="7">
    <source>
        <dbReference type="EMBL" id="NHM05362.1"/>
    </source>
</evidence>
<dbReference type="PANTHER" id="PTHR42711">
    <property type="entry name" value="ABC TRANSPORTER ATP-BINDING PROTEIN"/>
    <property type="match status" value="1"/>
</dbReference>
<evidence type="ECO:0000256" key="3">
    <source>
        <dbReference type="ARBA" id="ARBA00022458"/>
    </source>
</evidence>
<dbReference type="SMART" id="SM00382">
    <property type="entry name" value="AAA"/>
    <property type="match status" value="1"/>
</dbReference>
<dbReference type="Proteomes" id="UP000761423">
    <property type="component" value="Unassembled WGS sequence"/>
</dbReference>
<sequence length="301" mass="33879">MSIEVQNISKNYGDQKALDNVSFSVKKGEIVGFLGPNGAGKSTLMKILTTYLTADSGIAIVNEHDVTSSQKEVQKSVGYLPEHNPLYLDLYVREYLAFNADLHKIAKSRIDEVISLTGLTPESHKKIGELSKGYRQRVGLATALLHNPDVMILDEPTTGLDPNQLVEIRDLIKNIGRDKTVFLSTHIMQEVEAICDRIIIIDKGKIVTDKKLNNLVAEEAEQIIEVEFDKKVDESIFVSLPNLKTVKNTHDLVWELTFTSTTDMRPTLFDFAQANNLRTLQIVLKNKNLEQIFREKTAKKK</sequence>
<dbReference type="GO" id="GO:0005524">
    <property type="term" value="F:ATP binding"/>
    <property type="evidence" value="ECO:0007669"/>
    <property type="project" value="UniProtKB-KW"/>
</dbReference>
<accession>A0ABX0IE76</accession>